<proteinExistence type="predicted"/>
<evidence type="ECO:0000313" key="3">
    <source>
        <dbReference type="Proteomes" id="UP000694888"/>
    </source>
</evidence>
<accession>A0ABM0JWK4</accession>
<feature type="chain" id="PRO_5047039726" evidence="2">
    <location>
        <begin position="24"/>
        <end position="382"/>
    </location>
</feature>
<keyword evidence="2" id="KW-0732">Signal</keyword>
<protein>
    <submittedName>
        <fullName evidence="4">Uncharacterized protein LOC101863915</fullName>
    </submittedName>
</protein>
<evidence type="ECO:0000256" key="1">
    <source>
        <dbReference type="SAM" id="MobiDB-lite"/>
    </source>
</evidence>
<keyword evidence="3" id="KW-1185">Reference proteome</keyword>
<evidence type="ECO:0000313" key="4">
    <source>
        <dbReference type="RefSeq" id="XP_005103216.2"/>
    </source>
</evidence>
<sequence length="382" mass="41350">MGVSVRCCCFLLLSLLLLQHSYSVNVSQICRHRCLYGRGGILCNCNAMHFAGKRNNKATSMYAPPLRPTVAARLAATPDIAAQVGAEEEKIATSRRLRFEGLEDELDEIPSFFASSRGNEDGSASGVVPGKNVGAAANRGSSVGLSRDSDAVSTGSLSGDRHRGARPAFLYPDSAAGENRRQTSEADETAEDDGLVGLWDRNLIDNFIAELEQNVAAAAELTNGFSDNTNGNDNDNNNIASANNEYDGRRRMVGGSNAVLEGSLPYLLFSKQRDRLADRLADRQRGQREGEEMYDPMLRSADLLLSASRAGPSSVAQHQARRLSNNNDHRGDVTGSGRDRSTDHMTKLQRIFHQAVHKSLPQVMFRKPAVGQASRQTGLVSG</sequence>
<dbReference type="RefSeq" id="XP_005103216.2">
    <property type="nucleotide sequence ID" value="XM_005103159.3"/>
</dbReference>
<evidence type="ECO:0000256" key="2">
    <source>
        <dbReference type="SAM" id="SignalP"/>
    </source>
</evidence>
<feature type="region of interest" description="Disordered" evidence="1">
    <location>
        <begin position="114"/>
        <end position="133"/>
    </location>
</feature>
<feature type="region of interest" description="Disordered" evidence="1">
    <location>
        <begin position="309"/>
        <end position="343"/>
    </location>
</feature>
<name>A0ABM0JWK4_APLCA</name>
<feature type="region of interest" description="Disordered" evidence="1">
    <location>
        <begin position="138"/>
        <end position="192"/>
    </location>
</feature>
<organism evidence="3 4">
    <name type="scientific">Aplysia californica</name>
    <name type="common">California sea hare</name>
    <dbReference type="NCBI Taxonomy" id="6500"/>
    <lineage>
        <taxon>Eukaryota</taxon>
        <taxon>Metazoa</taxon>
        <taxon>Spiralia</taxon>
        <taxon>Lophotrochozoa</taxon>
        <taxon>Mollusca</taxon>
        <taxon>Gastropoda</taxon>
        <taxon>Heterobranchia</taxon>
        <taxon>Euthyneura</taxon>
        <taxon>Tectipleura</taxon>
        <taxon>Aplysiida</taxon>
        <taxon>Aplysioidea</taxon>
        <taxon>Aplysiidae</taxon>
        <taxon>Aplysia</taxon>
    </lineage>
</organism>
<reference evidence="4" key="1">
    <citation type="submission" date="2025-08" db="UniProtKB">
        <authorList>
            <consortium name="RefSeq"/>
        </authorList>
    </citation>
    <scope>IDENTIFICATION</scope>
</reference>
<gene>
    <name evidence="4" type="primary">LOC101863915</name>
</gene>
<feature type="signal peptide" evidence="2">
    <location>
        <begin position="1"/>
        <end position="23"/>
    </location>
</feature>
<feature type="compositionally biased region" description="Basic and acidic residues" evidence="1">
    <location>
        <begin position="327"/>
        <end position="343"/>
    </location>
</feature>
<dbReference type="Proteomes" id="UP000694888">
    <property type="component" value="Unplaced"/>
</dbReference>
<feature type="compositionally biased region" description="Polar residues" evidence="1">
    <location>
        <begin position="314"/>
        <end position="326"/>
    </location>
</feature>
<dbReference type="GeneID" id="101863915"/>